<dbReference type="EMBL" id="RKLR01000002">
    <property type="protein sequence ID" value="MBX0322465.1"/>
    <property type="molecule type" value="Genomic_DNA"/>
</dbReference>
<proteinExistence type="predicted"/>
<dbReference type="RefSeq" id="WP_220617465.1">
    <property type="nucleotide sequence ID" value="NZ_RKLR01000002.1"/>
</dbReference>
<evidence type="ECO:0000256" key="1">
    <source>
        <dbReference type="SAM" id="MobiDB-lite"/>
    </source>
</evidence>
<gene>
    <name evidence="2" type="ORF">EGH21_05415</name>
</gene>
<comment type="caution">
    <text evidence="2">The sequence shown here is derived from an EMBL/GenBank/DDBJ whole genome shotgun (WGS) entry which is preliminary data.</text>
</comment>
<feature type="region of interest" description="Disordered" evidence="1">
    <location>
        <begin position="1"/>
        <end position="60"/>
    </location>
</feature>
<keyword evidence="3" id="KW-1185">Reference proteome</keyword>
<sequence length="130" mass="13537">MGLDTFAEVGELQTVQDSQGDKQAPANEAEQQAIREAVGNPSGATIETYNTSSTSAEQLPDLTIPDGVTALVVYLPGNAGDVYLGDSAEQFIPLTDPGHVFEWEASTTADLYVKANSSGDGVGIVFEGAQ</sequence>
<dbReference type="Proteomes" id="UP001430377">
    <property type="component" value="Unassembled WGS sequence"/>
</dbReference>
<accession>A0AAW4PMT8</accession>
<feature type="compositionally biased region" description="Polar residues" evidence="1">
    <location>
        <begin position="42"/>
        <end position="57"/>
    </location>
</feature>
<evidence type="ECO:0000313" key="3">
    <source>
        <dbReference type="Proteomes" id="UP001430377"/>
    </source>
</evidence>
<dbReference type="AlphaFoldDB" id="A0AAW4PMT8"/>
<evidence type="ECO:0000313" key="2">
    <source>
        <dbReference type="EMBL" id="MBX0322465.1"/>
    </source>
</evidence>
<name>A0AAW4PMT8_9EURY</name>
<organism evidence="2 3">
    <name type="scientific">Haloarcula rubra</name>
    <dbReference type="NCBI Taxonomy" id="2487747"/>
    <lineage>
        <taxon>Archaea</taxon>
        <taxon>Methanobacteriati</taxon>
        <taxon>Methanobacteriota</taxon>
        <taxon>Stenosarchaea group</taxon>
        <taxon>Halobacteria</taxon>
        <taxon>Halobacteriales</taxon>
        <taxon>Haloarculaceae</taxon>
        <taxon>Haloarcula</taxon>
    </lineage>
</organism>
<protein>
    <submittedName>
        <fullName evidence="2">Uncharacterized protein</fullName>
    </submittedName>
</protein>
<reference evidence="2 3" key="1">
    <citation type="submission" date="2021-06" db="EMBL/GenBank/DDBJ databases">
        <title>Halomicroarcula sp. a new haloarchaeum isolated from saline soil.</title>
        <authorList>
            <person name="Duran-Viseras A."/>
            <person name="Sanchez-Porro C."/>
            <person name="Ventosa A."/>
        </authorList>
    </citation>
    <scope>NUCLEOTIDE SEQUENCE [LARGE SCALE GENOMIC DNA]</scope>
    <source>
        <strain evidence="2 3">F13</strain>
    </source>
</reference>